<protein>
    <submittedName>
        <fullName evidence="2">Uncharacterized protein</fullName>
    </submittedName>
</protein>
<proteinExistence type="predicted"/>
<reference evidence="2" key="1">
    <citation type="submission" date="2016-10" db="EMBL/GenBank/DDBJ databases">
        <title>Sequence of Gallionella enrichment culture.</title>
        <authorList>
            <person name="Poehlein A."/>
            <person name="Muehling M."/>
            <person name="Daniel R."/>
        </authorList>
    </citation>
    <scope>NUCLEOTIDE SEQUENCE</scope>
</reference>
<evidence type="ECO:0000313" key="2">
    <source>
        <dbReference type="EMBL" id="OIR04130.1"/>
    </source>
</evidence>
<accession>A0A1J5S7N4</accession>
<keyword evidence="1" id="KW-0472">Membrane</keyword>
<evidence type="ECO:0000256" key="1">
    <source>
        <dbReference type="SAM" id="Phobius"/>
    </source>
</evidence>
<dbReference type="EMBL" id="MLJW01000060">
    <property type="protein sequence ID" value="OIR04130.1"/>
    <property type="molecule type" value="Genomic_DNA"/>
</dbReference>
<keyword evidence="1" id="KW-1133">Transmembrane helix</keyword>
<organism evidence="2">
    <name type="scientific">mine drainage metagenome</name>
    <dbReference type="NCBI Taxonomy" id="410659"/>
    <lineage>
        <taxon>unclassified sequences</taxon>
        <taxon>metagenomes</taxon>
        <taxon>ecological metagenomes</taxon>
    </lineage>
</organism>
<gene>
    <name evidence="2" type="ORF">GALL_138610</name>
</gene>
<sequence>MNNEEHKVRQALAEWRLEPEADPGFRSRVWRRIDRAVDSETWLVYVRRNAASVALALGLALVAGGWFGRVYAQQQVKRDRDRLAWDYLASIDARYQADQLMKR</sequence>
<keyword evidence="1" id="KW-0812">Transmembrane</keyword>
<feature type="transmembrane region" description="Helical" evidence="1">
    <location>
        <begin position="50"/>
        <end position="72"/>
    </location>
</feature>
<comment type="caution">
    <text evidence="2">The sequence shown here is derived from an EMBL/GenBank/DDBJ whole genome shotgun (WGS) entry which is preliminary data.</text>
</comment>
<name>A0A1J5S7N4_9ZZZZ</name>
<dbReference type="AlphaFoldDB" id="A0A1J5S7N4"/>